<protein>
    <submittedName>
        <fullName evidence="9">Endospore germination permease</fullName>
    </submittedName>
</protein>
<keyword evidence="5 8" id="KW-0812">Transmembrane</keyword>
<dbReference type="RefSeq" id="WP_379949767.1">
    <property type="nucleotide sequence ID" value="NZ_JBHMAF010000071.1"/>
</dbReference>
<feature type="transmembrane region" description="Helical" evidence="8">
    <location>
        <begin position="188"/>
        <end position="208"/>
    </location>
</feature>
<feature type="transmembrane region" description="Helical" evidence="8">
    <location>
        <begin position="220"/>
        <end position="246"/>
    </location>
</feature>
<evidence type="ECO:0000313" key="10">
    <source>
        <dbReference type="Proteomes" id="UP001589609"/>
    </source>
</evidence>
<feature type="transmembrane region" description="Helical" evidence="8">
    <location>
        <begin position="145"/>
        <end position="168"/>
    </location>
</feature>
<gene>
    <name evidence="9" type="ORF">ACFFMS_13575</name>
</gene>
<evidence type="ECO:0000256" key="4">
    <source>
        <dbReference type="ARBA" id="ARBA00022544"/>
    </source>
</evidence>
<dbReference type="PANTHER" id="PTHR34975">
    <property type="entry name" value="SPORE GERMINATION PROTEIN A2"/>
    <property type="match status" value="1"/>
</dbReference>
<dbReference type="PANTHER" id="PTHR34975:SF2">
    <property type="entry name" value="SPORE GERMINATION PROTEIN A2"/>
    <property type="match status" value="1"/>
</dbReference>
<feature type="transmembrane region" description="Helical" evidence="8">
    <location>
        <begin position="282"/>
        <end position="300"/>
    </location>
</feature>
<comment type="similarity">
    <text evidence="2">Belongs to the amino acid-polyamine-organocation (APC) superfamily. Spore germination protein (SGP) (TC 2.A.3.9) family.</text>
</comment>
<evidence type="ECO:0000256" key="6">
    <source>
        <dbReference type="ARBA" id="ARBA00022989"/>
    </source>
</evidence>
<keyword evidence="10" id="KW-1185">Reference proteome</keyword>
<comment type="caution">
    <text evidence="9">The sequence shown here is derived from an EMBL/GenBank/DDBJ whole genome shotgun (WGS) entry which is preliminary data.</text>
</comment>
<reference evidence="9 10" key="1">
    <citation type="submission" date="2024-09" db="EMBL/GenBank/DDBJ databases">
        <authorList>
            <person name="Sun Q."/>
            <person name="Mori K."/>
        </authorList>
    </citation>
    <scope>NUCLEOTIDE SEQUENCE [LARGE SCALE GENOMIC DNA]</scope>
    <source>
        <strain evidence="9 10">JCM 11201</strain>
    </source>
</reference>
<evidence type="ECO:0000256" key="5">
    <source>
        <dbReference type="ARBA" id="ARBA00022692"/>
    </source>
</evidence>
<feature type="transmembrane region" description="Helical" evidence="8">
    <location>
        <begin position="12"/>
        <end position="35"/>
    </location>
</feature>
<dbReference type="EMBL" id="JBHMAF010000071">
    <property type="protein sequence ID" value="MFB9759455.1"/>
    <property type="molecule type" value="Genomic_DNA"/>
</dbReference>
<keyword evidence="6 8" id="KW-1133">Transmembrane helix</keyword>
<name>A0ABV5WGJ3_9BACI</name>
<feature type="transmembrane region" description="Helical" evidence="8">
    <location>
        <begin position="82"/>
        <end position="108"/>
    </location>
</feature>
<keyword evidence="4" id="KW-0309">Germination</keyword>
<feature type="transmembrane region" description="Helical" evidence="8">
    <location>
        <begin position="41"/>
        <end position="62"/>
    </location>
</feature>
<feature type="transmembrane region" description="Helical" evidence="8">
    <location>
        <begin position="341"/>
        <end position="360"/>
    </location>
</feature>
<evidence type="ECO:0000256" key="3">
    <source>
        <dbReference type="ARBA" id="ARBA00022448"/>
    </source>
</evidence>
<sequence length="365" mass="41423">MKDQQQLSAGQMSFLFFTFITGSNILTIPGPLIGFAQNGSWLSVLLSLANGMLLLAGVMFLYRKFPQFNLIEYSRKLVGKWLTLIFAIPFIFMQLHSTSGIVLDVGLFMTTSMMRETPLYVFNLLIFLVVALTVRSGIENFSRMFAMLMMTVILSVMVIVFLASANYHPKYLVPVLPDGFKPVLLGTYFYYGVPISELVLFTMLLPYVRREEHHLLKKGMFLALIVNHLIIIVVTLSTLMTFGPIAGERAYSMFEVARTIDLYEVVQRVESIVGYSLVISNYLKAAISLYILNITITYLFKLKDNQILIFPLALVCFLFSMIQISLGQARWVNAVTIIEPLWKAVSYILPLLILTLTAILRKNRE</sequence>
<feature type="transmembrane region" description="Helical" evidence="8">
    <location>
        <begin position="120"/>
        <end position="138"/>
    </location>
</feature>
<proteinExistence type="inferred from homology"/>
<evidence type="ECO:0000256" key="7">
    <source>
        <dbReference type="ARBA" id="ARBA00023136"/>
    </source>
</evidence>
<comment type="subcellular location">
    <subcellularLocation>
        <location evidence="1">Membrane</location>
        <topology evidence="1">Multi-pass membrane protein</topology>
    </subcellularLocation>
</comment>
<evidence type="ECO:0000313" key="9">
    <source>
        <dbReference type="EMBL" id="MFB9759455.1"/>
    </source>
</evidence>
<feature type="transmembrane region" description="Helical" evidence="8">
    <location>
        <begin position="307"/>
        <end position="329"/>
    </location>
</feature>
<dbReference type="Proteomes" id="UP001589609">
    <property type="component" value="Unassembled WGS sequence"/>
</dbReference>
<organism evidence="9 10">
    <name type="scientific">Ectobacillus funiculus</name>
    <dbReference type="NCBI Taxonomy" id="137993"/>
    <lineage>
        <taxon>Bacteria</taxon>
        <taxon>Bacillati</taxon>
        <taxon>Bacillota</taxon>
        <taxon>Bacilli</taxon>
        <taxon>Bacillales</taxon>
        <taxon>Bacillaceae</taxon>
        <taxon>Ectobacillus</taxon>
    </lineage>
</organism>
<accession>A0ABV5WGJ3</accession>
<keyword evidence="7 8" id="KW-0472">Membrane</keyword>
<keyword evidence="3" id="KW-0813">Transport</keyword>
<evidence type="ECO:0000256" key="2">
    <source>
        <dbReference type="ARBA" id="ARBA00007998"/>
    </source>
</evidence>
<evidence type="ECO:0000256" key="1">
    <source>
        <dbReference type="ARBA" id="ARBA00004141"/>
    </source>
</evidence>
<dbReference type="InterPro" id="IPR004761">
    <property type="entry name" value="Spore_GerAB"/>
</dbReference>
<dbReference type="NCBIfam" id="TIGR00912">
    <property type="entry name" value="2A0309"/>
    <property type="match status" value="1"/>
</dbReference>
<evidence type="ECO:0000256" key="8">
    <source>
        <dbReference type="SAM" id="Phobius"/>
    </source>
</evidence>
<dbReference type="Pfam" id="PF03845">
    <property type="entry name" value="Spore_permease"/>
    <property type="match status" value="1"/>
</dbReference>